<dbReference type="InterPro" id="IPR009079">
    <property type="entry name" value="4_helix_cytokine-like_core"/>
</dbReference>
<dbReference type="GO" id="GO:0016020">
    <property type="term" value="C:membrane"/>
    <property type="evidence" value="ECO:0007669"/>
    <property type="project" value="InterPro"/>
</dbReference>
<dbReference type="OrthoDB" id="8702024at2759"/>
<reference evidence="4" key="3">
    <citation type="submission" date="2025-09" db="UniProtKB">
        <authorList>
            <consortium name="Ensembl"/>
        </authorList>
    </citation>
    <scope>IDENTIFICATION</scope>
</reference>
<reference evidence="4" key="2">
    <citation type="submission" date="2025-08" db="UniProtKB">
        <authorList>
            <consortium name="Ensembl"/>
        </authorList>
    </citation>
    <scope>IDENTIFICATION</scope>
</reference>
<keyword evidence="2" id="KW-0812">Transmembrane</keyword>
<dbReference type="Ensembl" id="ENSSFOT00015001389.2">
    <property type="protein sequence ID" value="ENSSFOP00015001355.1"/>
    <property type="gene ID" value="ENSSFOG00015000970.2"/>
</dbReference>
<feature type="region of interest" description="Disordered" evidence="1">
    <location>
        <begin position="558"/>
        <end position="597"/>
    </location>
</feature>
<feature type="region of interest" description="Disordered" evidence="1">
    <location>
        <begin position="291"/>
        <end position="342"/>
    </location>
</feature>
<evidence type="ECO:0000256" key="1">
    <source>
        <dbReference type="SAM" id="MobiDB-lite"/>
    </source>
</evidence>
<organism evidence="4 5">
    <name type="scientific">Scleropages formosus</name>
    <name type="common">Asian bonytongue</name>
    <name type="synonym">Osteoglossum formosum</name>
    <dbReference type="NCBI Taxonomy" id="113540"/>
    <lineage>
        <taxon>Eukaryota</taxon>
        <taxon>Metazoa</taxon>
        <taxon>Chordata</taxon>
        <taxon>Craniata</taxon>
        <taxon>Vertebrata</taxon>
        <taxon>Euteleostomi</taxon>
        <taxon>Actinopterygii</taxon>
        <taxon>Neopterygii</taxon>
        <taxon>Teleostei</taxon>
        <taxon>Osteoglossocephala</taxon>
        <taxon>Osteoglossomorpha</taxon>
        <taxon>Osteoglossiformes</taxon>
        <taxon>Osteoglossidae</taxon>
        <taxon>Scleropages</taxon>
    </lineage>
</organism>
<keyword evidence="2" id="KW-1133">Transmembrane helix</keyword>
<dbReference type="RefSeq" id="XP_018614030.1">
    <property type="nucleotide sequence ID" value="XM_018758514.1"/>
</dbReference>
<evidence type="ECO:0000256" key="2">
    <source>
        <dbReference type="SAM" id="Phobius"/>
    </source>
</evidence>
<feature type="chain" id="PRO_5034421219" evidence="3">
    <location>
        <begin position="32"/>
        <end position="681"/>
    </location>
</feature>
<keyword evidence="3" id="KW-0732">Signal</keyword>
<evidence type="ECO:0000256" key="3">
    <source>
        <dbReference type="SAM" id="SignalP"/>
    </source>
</evidence>
<proteinExistence type="predicted"/>
<dbReference type="GeneTree" id="ENSGT00390000015805"/>
<dbReference type="GO" id="GO:0030316">
    <property type="term" value="P:osteoclast differentiation"/>
    <property type="evidence" value="ECO:0007669"/>
    <property type="project" value="TreeGrafter"/>
</dbReference>
<sequence>MNTYKPDNTFCKAKAGHWFFVLLLCFRLAFAEVPGPCRHSVTKDHLQKFKRLIENQLQNGCLINYTFTERQSLGKICYVKAALHQIQDLLQNHFKYARSSDNYRYVNELKEVIKNIFSQKCIPDIDEAHEDDPIKFQKVYHTSPKEALQKAQKVIELYMELMMENNAPVNWNCEEEFGQDYIESTIVTIRTTGPSTQCHCSCPTLGHGSSDQVSLPATSPWSGVPKPIFLQSQFPQHIPGFIPTPHVTERPDGCQYTDPGFDSSSKMKVTDSTVPIAGSKVSRDISSTTGLAIVGGTDSDPTYQPSSPFSNEENDGPSFVSHRNFQPVSVSPDPVTSEPLDENKAWNIPKTSAQVTEVFVDGIDLGSGVPSMSSLASTERLRQNGIFTFTTTEPIHESKPKSSNSVNSEQSMDESTTSIPFQEAPVGVTPDKLDENTAVMLVKRSVDPRLNRLQSILESDSQSWVASNVPLVPNVSSATDKDTEVLQNLPSDSKKVLPTPEVANEIKGTSTVIPILRKSEATVSKLSGLFIRESPDFHITTDDPSSIPKSESVSVMLKDGTVGSPGRVPHSSQHPSAKGSSSIKAVGDHGKDSKINTSELPNISYKTAFIMASVCGGLLLITALYCYKEQQKLRTLLQRHKMVDNQRLNVCSSDLEMQMNNGGWQHCATEEGQIISNGNSL</sequence>
<feature type="compositionally biased region" description="Polar residues" evidence="1">
    <location>
        <begin position="299"/>
        <end position="311"/>
    </location>
</feature>
<name>A0A8C9UWZ4_SCLFO</name>
<feature type="region of interest" description="Disordered" evidence="1">
    <location>
        <begin position="393"/>
        <end position="417"/>
    </location>
</feature>
<dbReference type="InterPro" id="IPR008001">
    <property type="entry name" value="MCSF-1"/>
</dbReference>
<evidence type="ECO:0000313" key="4">
    <source>
        <dbReference type="Ensembl" id="ENSSFOP00015001355.1"/>
    </source>
</evidence>
<dbReference type="GeneID" id="108938164"/>
<dbReference type="Pfam" id="PF05337">
    <property type="entry name" value="CSF-1"/>
    <property type="match status" value="1"/>
</dbReference>
<dbReference type="PANTHER" id="PTHR10058">
    <property type="entry name" value="MACROPHAGE COLONY STIMULATING FACTOR"/>
    <property type="match status" value="1"/>
</dbReference>
<dbReference type="GO" id="GO:0008083">
    <property type="term" value="F:growth factor activity"/>
    <property type="evidence" value="ECO:0007669"/>
    <property type="project" value="InterPro"/>
</dbReference>
<accession>A0A8C9UWZ4</accession>
<dbReference type="SUPFAM" id="SSF47266">
    <property type="entry name" value="4-helical cytokines"/>
    <property type="match status" value="1"/>
</dbReference>
<dbReference type="GO" id="GO:0005615">
    <property type="term" value="C:extracellular space"/>
    <property type="evidence" value="ECO:0007669"/>
    <property type="project" value="TreeGrafter"/>
</dbReference>
<dbReference type="PANTHER" id="PTHR10058:SF0">
    <property type="entry name" value="MACROPHAGE COLONY-STIMULATING FACTOR 1"/>
    <property type="match status" value="1"/>
</dbReference>
<dbReference type="GO" id="GO:0005125">
    <property type="term" value="F:cytokine activity"/>
    <property type="evidence" value="ECO:0007669"/>
    <property type="project" value="InterPro"/>
</dbReference>
<feature type="signal peptide" evidence="3">
    <location>
        <begin position="1"/>
        <end position="31"/>
    </location>
</feature>
<dbReference type="FunFam" id="1.20.1250.10:FF:000056">
    <property type="entry name" value="Colony-stimulating factor 1b (macrophage)"/>
    <property type="match status" value="1"/>
</dbReference>
<dbReference type="Gene3D" id="1.20.1250.10">
    <property type="match status" value="1"/>
</dbReference>
<feature type="compositionally biased region" description="Polar residues" evidence="1">
    <location>
        <begin position="570"/>
        <end position="583"/>
    </location>
</feature>
<dbReference type="CTD" id="100004617"/>
<feature type="compositionally biased region" description="Polar residues" evidence="1">
    <location>
        <begin position="401"/>
        <end position="417"/>
    </location>
</feature>
<dbReference type="AlphaFoldDB" id="A0A8C9UWZ4"/>
<evidence type="ECO:0000313" key="5">
    <source>
        <dbReference type="Proteomes" id="UP000694397"/>
    </source>
</evidence>
<gene>
    <name evidence="4" type="primary">csf1a</name>
</gene>
<feature type="transmembrane region" description="Helical" evidence="2">
    <location>
        <begin position="608"/>
        <end position="627"/>
    </location>
</feature>
<keyword evidence="2" id="KW-0472">Membrane</keyword>
<dbReference type="KEGG" id="sfm:108938164"/>
<reference evidence="4 5" key="1">
    <citation type="submission" date="2019-04" db="EMBL/GenBank/DDBJ databases">
        <authorList>
            <consortium name="Wellcome Sanger Institute Data Sharing"/>
        </authorList>
    </citation>
    <scope>NUCLEOTIDE SEQUENCE [LARGE SCALE GENOMIC DNA]</scope>
</reference>
<dbReference type="GO" id="GO:0045651">
    <property type="term" value="P:positive regulation of macrophage differentiation"/>
    <property type="evidence" value="ECO:0007669"/>
    <property type="project" value="TreeGrafter"/>
</dbReference>
<protein>
    <submittedName>
        <fullName evidence="4">Colony stimulating factor 1a (macrophage)</fullName>
    </submittedName>
</protein>
<dbReference type="Proteomes" id="UP000694397">
    <property type="component" value="Chromosome 2"/>
</dbReference>
<keyword evidence="5" id="KW-1185">Reference proteome</keyword>